<protein>
    <submittedName>
        <fullName evidence="1">Uncharacterized protein</fullName>
    </submittedName>
</protein>
<name>A0A6A6UKZ3_9PEZI</name>
<dbReference type="OrthoDB" id="3921986at2759"/>
<keyword evidence="2" id="KW-1185">Reference proteome</keyword>
<dbReference type="Proteomes" id="UP000799302">
    <property type="component" value="Unassembled WGS sequence"/>
</dbReference>
<dbReference type="EMBL" id="MU004231">
    <property type="protein sequence ID" value="KAF2672892.1"/>
    <property type="molecule type" value="Genomic_DNA"/>
</dbReference>
<evidence type="ECO:0000313" key="2">
    <source>
        <dbReference type="Proteomes" id="UP000799302"/>
    </source>
</evidence>
<proteinExistence type="predicted"/>
<sequence>MPSQKPSLRKRLNKKKKRRFGPLRGKCREYAELPGVELALFIAFEKVDRNNQTRKEFYSLRSKRNIPWLRNIDSILSDDLNKNELLDKMGSDIEMPYKERDNKMEGDEKNSLIVGSRYLDLRSSTRAGLVFPPLPNLDLNLICDIMLF</sequence>
<organism evidence="1 2">
    <name type="scientific">Microthyrium microscopicum</name>
    <dbReference type="NCBI Taxonomy" id="703497"/>
    <lineage>
        <taxon>Eukaryota</taxon>
        <taxon>Fungi</taxon>
        <taxon>Dikarya</taxon>
        <taxon>Ascomycota</taxon>
        <taxon>Pezizomycotina</taxon>
        <taxon>Dothideomycetes</taxon>
        <taxon>Dothideomycetes incertae sedis</taxon>
        <taxon>Microthyriales</taxon>
        <taxon>Microthyriaceae</taxon>
        <taxon>Microthyrium</taxon>
    </lineage>
</organism>
<reference evidence="1" key="1">
    <citation type="journal article" date="2020" name="Stud. Mycol.">
        <title>101 Dothideomycetes genomes: a test case for predicting lifestyles and emergence of pathogens.</title>
        <authorList>
            <person name="Haridas S."/>
            <person name="Albert R."/>
            <person name="Binder M."/>
            <person name="Bloem J."/>
            <person name="Labutti K."/>
            <person name="Salamov A."/>
            <person name="Andreopoulos B."/>
            <person name="Baker S."/>
            <person name="Barry K."/>
            <person name="Bills G."/>
            <person name="Bluhm B."/>
            <person name="Cannon C."/>
            <person name="Castanera R."/>
            <person name="Culley D."/>
            <person name="Daum C."/>
            <person name="Ezra D."/>
            <person name="Gonzalez J."/>
            <person name="Henrissat B."/>
            <person name="Kuo A."/>
            <person name="Liang C."/>
            <person name="Lipzen A."/>
            <person name="Lutzoni F."/>
            <person name="Magnuson J."/>
            <person name="Mondo S."/>
            <person name="Nolan M."/>
            <person name="Ohm R."/>
            <person name="Pangilinan J."/>
            <person name="Park H.-J."/>
            <person name="Ramirez L."/>
            <person name="Alfaro M."/>
            <person name="Sun H."/>
            <person name="Tritt A."/>
            <person name="Yoshinaga Y."/>
            <person name="Zwiers L.-H."/>
            <person name="Turgeon B."/>
            <person name="Goodwin S."/>
            <person name="Spatafora J."/>
            <person name="Crous P."/>
            <person name="Grigoriev I."/>
        </authorList>
    </citation>
    <scope>NUCLEOTIDE SEQUENCE</scope>
    <source>
        <strain evidence="1">CBS 115976</strain>
    </source>
</reference>
<accession>A0A6A6UKZ3</accession>
<gene>
    <name evidence="1" type="ORF">BT63DRAFT_139181</name>
</gene>
<evidence type="ECO:0000313" key="1">
    <source>
        <dbReference type="EMBL" id="KAF2672892.1"/>
    </source>
</evidence>
<dbReference type="AlphaFoldDB" id="A0A6A6UKZ3"/>